<evidence type="ECO:0000256" key="1">
    <source>
        <dbReference type="SAM" id="Phobius"/>
    </source>
</evidence>
<protein>
    <submittedName>
        <fullName evidence="2">Uncharacterized protein</fullName>
    </submittedName>
</protein>
<evidence type="ECO:0000313" key="2">
    <source>
        <dbReference type="EMBL" id="KAJ9598553.1"/>
    </source>
</evidence>
<keyword evidence="1" id="KW-0472">Membrane</keyword>
<accession>A0AAD8AIT2</accession>
<comment type="caution">
    <text evidence="2">The sequence shown here is derived from an EMBL/GenBank/DDBJ whole genome shotgun (WGS) entry which is preliminary data.</text>
</comment>
<keyword evidence="1" id="KW-1133">Transmembrane helix</keyword>
<keyword evidence="1" id="KW-0812">Transmembrane</keyword>
<gene>
    <name evidence="2" type="ORF">L9F63_010756</name>
</gene>
<feature type="transmembrane region" description="Helical" evidence="1">
    <location>
        <begin position="6"/>
        <end position="23"/>
    </location>
</feature>
<sequence>MSVFLYLAFNIPMVLFSGFYLRFKDIIVYLRWITEFSFYQFGFEGGMVILYGDRPNLDCSEPYCHYKNPSKLLEDFGMKNATTQRNYIALLIWVLIFQISLYFVLKWRIYKSR</sequence>
<feature type="transmembrane region" description="Helical" evidence="1">
    <location>
        <begin position="87"/>
        <end position="105"/>
    </location>
</feature>
<dbReference type="EMBL" id="JASPKZ010001209">
    <property type="protein sequence ID" value="KAJ9598553.1"/>
    <property type="molecule type" value="Genomic_DNA"/>
</dbReference>
<dbReference type="Proteomes" id="UP001233999">
    <property type="component" value="Unassembled WGS sequence"/>
</dbReference>
<evidence type="ECO:0000313" key="3">
    <source>
        <dbReference type="Proteomes" id="UP001233999"/>
    </source>
</evidence>
<dbReference type="AlphaFoldDB" id="A0AAD8AIT2"/>
<proteinExistence type="predicted"/>
<name>A0AAD8AIT2_DIPPU</name>
<reference evidence="2" key="2">
    <citation type="submission" date="2023-05" db="EMBL/GenBank/DDBJ databases">
        <authorList>
            <person name="Fouks B."/>
        </authorList>
    </citation>
    <scope>NUCLEOTIDE SEQUENCE</scope>
    <source>
        <strain evidence="2">Stay&amp;Tobe</strain>
        <tissue evidence="2">Testes</tissue>
    </source>
</reference>
<organism evidence="2 3">
    <name type="scientific">Diploptera punctata</name>
    <name type="common">Pacific beetle cockroach</name>
    <dbReference type="NCBI Taxonomy" id="6984"/>
    <lineage>
        <taxon>Eukaryota</taxon>
        <taxon>Metazoa</taxon>
        <taxon>Ecdysozoa</taxon>
        <taxon>Arthropoda</taxon>
        <taxon>Hexapoda</taxon>
        <taxon>Insecta</taxon>
        <taxon>Pterygota</taxon>
        <taxon>Neoptera</taxon>
        <taxon>Polyneoptera</taxon>
        <taxon>Dictyoptera</taxon>
        <taxon>Blattodea</taxon>
        <taxon>Blaberoidea</taxon>
        <taxon>Blaberidae</taxon>
        <taxon>Diplopterinae</taxon>
        <taxon>Diploptera</taxon>
    </lineage>
</organism>
<keyword evidence="3" id="KW-1185">Reference proteome</keyword>
<reference evidence="2" key="1">
    <citation type="journal article" date="2023" name="IScience">
        <title>Live-bearing cockroach genome reveals convergent evolutionary mechanisms linked to viviparity in insects and beyond.</title>
        <authorList>
            <person name="Fouks B."/>
            <person name="Harrison M.C."/>
            <person name="Mikhailova A.A."/>
            <person name="Marchal E."/>
            <person name="English S."/>
            <person name="Carruthers M."/>
            <person name="Jennings E.C."/>
            <person name="Chiamaka E.L."/>
            <person name="Frigard R.A."/>
            <person name="Pippel M."/>
            <person name="Attardo G.M."/>
            <person name="Benoit J.B."/>
            <person name="Bornberg-Bauer E."/>
            <person name="Tobe S.S."/>
        </authorList>
    </citation>
    <scope>NUCLEOTIDE SEQUENCE</scope>
    <source>
        <strain evidence="2">Stay&amp;Tobe</strain>
    </source>
</reference>